<gene>
    <name evidence="1" type="ORF">CCACVL1_12379</name>
</gene>
<accession>A0A1R3IG25</accession>
<protein>
    <submittedName>
        <fullName evidence="1">Uncharacterized protein</fullName>
    </submittedName>
</protein>
<reference evidence="1 2" key="1">
    <citation type="submission" date="2013-09" db="EMBL/GenBank/DDBJ databases">
        <title>Corchorus capsularis genome sequencing.</title>
        <authorList>
            <person name="Alam M."/>
            <person name="Haque M.S."/>
            <person name="Islam M.S."/>
            <person name="Emdad E.M."/>
            <person name="Islam M.M."/>
            <person name="Ahmed B."/>
            <person name="Halim A."/>
            <person name="Hossen Q.M.M."/>
            <person name="Hossain M.Z."/>
            <person name="Ahmed R."/>
            <person name="Khan M.M."/>
            <person name="Islam R."/>
            <person name="Rashid M.M."/>
            <person name="Khan S.A."/>
            <person name="Rahman M.S."/>
            <person name="Alam M."/>
        </authorList>
    </citation>
    <scope>NUCLEOTIDE SEQUENCE [LARGE SCALE GENOMIC DNA]</scope>
    <source>
        <strain evidence="2">cv. CVL-1</strain>
        <tissue evidence="1">Whole seedling</tissue>
    </source>
</reference>
<organism evidence="1 2">
    <name type="scientific">Corchorus capsularis</name>
    <name type="common">Jute</name>
    <dbReference type="NCBI Taxonomy" id="210143"/>
    <lineage>
        <taxon>Eukaryota</taxon>
        <taxon>Viridiplantae</taxon>
        <taxon>Streptophyta</taxon>
        <taxon>Embryophyta</taxon>
        <taxon>Tracheophyta</taxon>
        <taxon>Spermatophyta</taxon>
        <taxon>Magnoliopsida</taxon>
        <taxon>eudicotyledons</taxon>
        <taxon>Gunneridae</taxon>
        <taxon>Pentapetalae</taxon>
        <taxon>rosids</taxon>
        <taxon>malvids</taxon>
        <taxon>Malvales</taxon>
        <taxon>Malvaceae</taxon>
        <taxon>Grewioideae</taxon>
        <taxon>Apeibeae</taxon>
        <taxon>Corchorus</taxon>
    </lineage>
</organism>
<evidence type="ECO:0000313" key="2">
    <source>
        <dbReference type="Proteomes" id="UP000188268"/>
    </source>
</evidence>
<dbReference type="Proteomes" id="UP000188268">
    <property type="component" value="Unassembled WGS sequence"/>
</dbReference>
<evidence type="ECO:0000313" key="1">
    <source>
        <dbReference type="EMBL" id="OMO81520.1"/>
    </source>
</evidence>
<dbReference type="AlphaFoldDB" id="A0A1R3IG25"/>
<dbReference type="Gramene" id="OMO81520">
    <property type="protein sequence ID" value="OMO81520"/>
    <property type="gene ID" value="CCACVL1_12379"/>
</dbReference>
<sequence>MTGYPRCPFLALLFMYSACNPLPHN</sequence>
<comment type="caution">
    <text evidence="1">The sequence shown here is derived from an EMBL/GenBank/DDBJ whole genome shotgun (WGS) entry which is preliminary data.</text>
</comment>
<keyword evidence="2" id="KW-1185">Reference proteome</keyword>
<proteinExistence type="predicted"/>
<dbReference type="EMBL" id="AWWV01010134">
    <property type="protein sequence ID" value="OMO81520.1"/>
    <property type="molecule type" value="Genomic_DNA"/>
</dbReference>
<name>A0A1R3IG25_COCAP</name>